<dbReference type="GO" id="GO:0016887">
    <property type="term" value="F:ATP hydrolysis activity"/>
    <property type="evidence" value="ECO:0007669"/>
    <property type="project" value="InterPro"/>
</dbReference>
<dbReference type="Pfam" id="PF13476">
    <property type="entry name" value="AAA_23"/>
    <property type="match status" value="1"/>
</dbReference>
<evidence type="ECO:0000313" key="2">
    <source>
        <dbReference type="EMBL" id="PJJ41381.1"/>
    </source>
</evidence>
<dbReference type="AlphaFoldDB" id="A0A2M9A6N3"/>
<dbReference type="SUPFAM" id="SSF52540">
    <property type="entry name" value="P-loop containing nucleoside triphosphate hydrolases"/>
    <property type="match status" value="1"/>
</dbReference>
<evidence type="ECO:0000313" key="3">
    <source>
        <dbReference type="Proteomes" id="UP000231134"/>
    </source>
</evidence>
<organism evidence="2 3">
    <name type="scientific">Hallerella succinigenes</name>
    <dbReference type="NCBI Taxonomy" id="1896222"/>
    <lineage>
        <taxon>Bacteria</taxon>
        <taxon>Pseudomonadati</taxon>
        <taxon>Fibrobacterota</taxon>
        <taxon>Fibrobacteria</taxon>
        <taxon>Fibrobacterales</taxon>
        <taxon>Fibrobacteraceae</taxon>
        <taxon>Hallerella</taxon>
    </lineage>
</organism>
<evidence type="ECO:0000259" key="1">
    <source>
        <dbReference type="Pfam" id="PF13476"/>
    </source>
</evidence>
<dbReference type="InterPro" id="IPR027417">
    <property type="entry name" value="P-loop_NTPase"/>
</dbReference>
<protein>
    <submittedName>
        <fullName evidence="2">AAA domain-containing protein</fullName>
    </submittedName>
</protein>
<dbReference type="EMBL" id="PGEX01000001">
    <property type="protein sequence ID" value="PJJ41381.1"/>
    <property type="molecule type" value="Genomic_DNA"/>
</dbReference>
<dbReference type="OrthoDB" id="7029750at2"/>
<accession>A0A2M9A6N3</accession>
<feature type="domain" description="Rad50/SbcC-type AAA" evidence="1">
    <location>
        <begin position="8"/>
        <end position="63"/>
    </location>
</feature>
<dbReference type="Proteomes" id="UP000231134">
    <property type="component" value="Unassembled WGS sequence"/>
</dbReference>
<reference evidence="2 3" key="1">
    <citation type="submission" date="2017-11" db="EMBL/GenBank/DDBJ databases">
        <title>Animal gut microbial communities from fecal samples from Wisconsin, USA.</title>
        <authorList>
            <person name="Neumann A."/>
        </authorList>
    </citation>
    <scope>NUCLEOTIDE SEQUENCE [LARGE SCALE GENOMIC DNA]</scope>
    <source>
        <strain evidence="2 3">UWS3</strain>
    </source>
</reference>
<name>A0A2M9A6N3_9BACT</name>
<dbReference type="GO" id="GO:0006302">
    <property type="term" value="P:double-strand break repair"/>
    <property type="evidence" value="ECO:0007669"/>
    <property type="project" value="InterPro"/>
</dbReference>
<sequence>MINIKILSIEMINFKGFENKTIFFNNANSVILGGKNGFGKTTIFDAVELAFTNQIKRLSNYEGLHDKKLLVSGENFQSV</sequence>
<dbReference type="Gene3D" id="3.40.50.300">
    <property type="entry name" value="P-loop containing nucleotide triphosphate hydrolases"/>
    <property type="match status" value="1"/>
</dbReference>
<dbReference type="InterPro" id="IPR038729">
    <property type="entry name" value="Rad50/SbcC_AAA"/>
</dbReference>
<gene>
    <name evidence="2" type="ORF">BGX16_1345</name>
</gene>
<keyword evidence="3" id="KW-1185">Reference proteome</keyword>
<comment type="caution">
    <text evidence="2">The sequence shown here is derived from an EMBL/GenBank/DDBJ whole genome shotgun (WGS) entry which is preliminary data.</text>
</comment>
<proteinExistence type="predicted"/>
<dbReference type="RefSeq" id="WP_100425353.1">
    <property type="nucleotide sequence ID" value="NZ_PGEX01000001.1"/>
</dbReference>